<dbReference type="AlphaFoldDB" id="A0A6J8BY45"/>
<evidence type="ECO:0000259" key="4">
    <source>
        <dbReference type="PROSITE" id="PS50225"/>
    </source>
</evidence>
<feature type="repeat" description="ANK" evidence="3">
    <location>
        <begin position="169"/>
        <end position="201"/>
    </location>
</feature>
<accession>A0A6J8BY45</accession>
<evidence type="ECO:0000313" key="5">
    <source>
        <dbReference type="EMBL" id="CAC5388965.1"/>
    </source>
</evidence>
<feature type="repeat" description="ANK" evidence="3">
    <location>
        <begin position="69"/>
        <end position="101"/>
    </location>
</feature>
<dbReference type="InterPro" id="IPR036036">
    <property type="entry name" value="SOCS_box-like_dom_sf"/>
</dbReference>
<dbReference type="OrthoDB" id="9995210at2759"/>
<gene>
    <name evidence="5" type="ORF">MCOR_24191</name>
</gene>
<dbReference type="Pfam" id="PF12796">
    <property type="entry name" value="Ank_2"/>
    <property type="match status" value="2"/>
</dbReference>
<dbReference type="PROSITE" id="PS50088">
    <property type="entry name" value="ANK_REPEAT"/>
    <property type="match status" value="4"/>
</dbReference>
<name>A0A6J8BY45_MYTCO</name>
<evidence type="ECO:0000256" key="2">
    <source>
        <dbReference type="ARBA" id="ARBA00023043"/>
    </source>
</evidence>
<proteinExistence type="predicted"/>
<feature type="repeat" description="ANK" evidence="3">
    <location>
        <begin position="36"/>
        <end position="68"/>
    </location>
</feature>
<feature type="repeat" description="ANK" evidence="3">
    <location>
        <begin position="102"/>
        <end position="134"/>
    </location>
</feature>
<keyword evidence="1" id="KW-0677">Repeat</keyword>
<evidence type="ECO:0000256" key="3">
    <source>
        <dbReference type="PROSITE-ProRule" id="PRU00023"/>
    </source>
</evidence>
<organism evidence="5 6">
    <name type="scientific">Mytilus coruscus</name>
    <name type="common">Sea mussel</name>
    <dbReference type="NCBI Taxonomy" id="42192"/>
    <lineage>
        <taxon>Eukaryota</taxon>
        <taxon>Metazoa</taxon>
        <taxon>Spiralia</taxon>
        <taxon>Lophotrochozoa</taxon>
        <taxon>Mollusca</taxon>
        <taxon>Bivalvia</taxon>
        <taxon>Autobranchia</taxon>
        <taxon>Pteriomorphia</taxon>
        <taxon>Mytilida</taxon>
        <taxon>Mytiloidea</taxon>
        <taxon>Mytilidae</taxon>
        <taxon>Mytilinae</taxon>
        <taxon>Mytilus</taxon>
    </lineage>
</organism>
<dbReference type="Gene3D" id="1.25.40.20">
    <property type="entry name" value="Ankyrin repeat-containing domain"/>
    <property type="match status" value="2"/>
</dbReference>
<dbReference type="SUPFAM" id="SSF48403">
    <property type="entry name" value="Ankyrin repeat"/>
    <property type="match status" value="1"/>
</dbReference>
<feature type="domain" description="SOCS box" evidence="4">
    <location>
        <begin position="281"/>
        <end position="328"/>
    </location>
</feature>
<dbReference type="InterPro" id="IPR002110">
    <property type="entry name" value="Ankyrin_rpt"/>
</dbReference>
<dbReference type="PROSITE" id="PS50297">
    <property type="entry name" value="ANK_REP_REGION"/>
    <property type="match status" value="3"/>
</dbReference>
<keyword evidence="2 3" id="KW-0040">ANK repeat</keyword>
<dbReference type="CDD" id="cd03716">
    <property type="entry name" value="SOCS_ASB_like"/>
    <property type="match status" value="1"/>
</dbReference>
<dbReference type="SUPFAM" id="SSF158235">
    <property type="entry name" value="SOCS box-like"/>
    <property type="match status" value="1"/>
</dbReference>
<evidence type="ECO:0000256" key="1">
    <source>
        <dbReference type="ARBA" id="ARBA00022737"/>
    </source>
</evidence>
<dbReference type="EMBL" id="CACVKT020004298">
    <property type="protein sequence ID" value="CAC5388965.1"/>
    <property type="molecule type" value="Genomic_DNA"/>
</dbReference>
<sequence>MAVNKMFISALKRNDIDRAISLMITPGYNVNSTAYKDCTPLILSTKLGLVKVVQQLLSLGADTNWQDKNSRSALTHACISGNTEIIRELIKAGCNLNRPTAFGDRPIHEAVVYGRLEAVEELLKAGVDINSKNSITRQTALQLAVLSEQKEVVDLLIQKNVAIDIPTFEGETALHYAVQINDFRIVKNLIVAGASIHKKNYIGETPYLLAVQEGKIDHVKTLILAGCKIYSSSYMSPLSLACTNYNPTMVKYLLSEGYNASEDKSFRQHIYIKMEERHPQLLDYVYNRCSNPCSLKEHCRIYIRRLLNNDMDEVVPGLALPKTLKEWILMDVIY</sequence>
<dbReference type="Pfam" id="PF07525">
    <property type="entry name" value="SOCS_box"/>
    <property type="match status" value="1"/>
</dbReference>
<dbReference type="PANTHER" id="PTHR24126:SF14">
    <property type="entry name" value="ANK_REP_REGION DOMAIN-CONTAINING PROTEIN"/>
    <property type="match status" value="1"/>
</dbReference>
<reference evidence="5 6" key="1">
    <citation type="submission" date="2020-06" db="EMBL/GenBank/DDBJ databases">
        <authorList>
            <person name="Li R."/>
            <person name="Bekaert M."/>
        </authorList>
    </citation>
    <scope>NUCLEOTIDE SEQUENCE [LARGE SCALE GENOMIC DNA]</scope>
    <source>
        <strain evidence="6">wild</strain>
    </source>
</reference>
<dbReference type="InterPro" id="IPR001496">
    <property type="entry name" value="SOCS_box"/>
</dbReference>
<dbReference type="SMART" id="SM00248">
    <property type="entry name" value="ANK"/>
    <property type="match status" value="7"/>
</dbReference>
<dbReference type="PROSITE" id="PS50225">
    <property type="entry name" value="SOCS"/>
    <property type="match status" value="1"/>
</dbReference>
<protein>
    <recommendedName>
        <fullName evidence="4">SOCS box domain-containing protein</fullName>
    </recommendedName>
</protein>
<evidence type="ECO:0000313" key="6">
    <source>
        <dbReference type="Proteomes" id="UP000507470"/>
    </source>
</evidence>
<dbReference type="Proteomes" id="UP000507470">
    <property type="component" value="Unassembled WGS sequence"/>
</dbReference>
<dbReference type="GO" id="GO:0035556">
    <property type="term" value="P:intracellular signal transduction"/>
    <property type="evidence" value="ECO:0007669"/>
    <property type="project" value="InterPro"/>
</dbReference>
<dbReference type="InterPro" id="IPR036770">
    <property type="entry name" value="Ankyrin_rpt-contain_sf"/>
</dbReference>
<keyword evidence="6" id="KW-1185">Reference proteome</keyword>
<dbReference type="PANTHER" id="PTHR24126">
    <property type="entry name" value="ANKYRIN REPEAT, PH AND SEC7 DOMAIN CONTAINING PROTEIN SECG-RELATED"/>
    <property type="match status" value="1"/>
</dbReference>